<evidence type="ECO:0000256" key="4">
    <source>
        <dbReference type="ARBA" id="ARBA00022692"/>
    </source>
</evidence>
<gene>
    <name evidence="10" type="ORF">AB0I59_23330</name>
</gene>
<evidence type="ECO:0000256" key="7">
    <source>
        <dbReference type="ARBA" id="ARBA00024033"/>
    </source>
</evidence>
<keyword evidence="5 9" id="KW-1133">Transmembrane helix</keyword>
<feature type="compositionally biased region" description="Acidic residues" evidence="8">
    <location>
        <begin position="408"/>
        <end position="420"/>
    </location>
</feature>
<name>A0ABV3GIV4_MICGL</name>
<keyword evidence="2" id="KW-1003">Cell membrane</keyword>
<feature type="compositionally biased region" description="Basic and acidic residues" evidence="8">
    <location>
        <begin position="397"/>
        <end position="406"/>
    </location>
</feature>
<evidence type="ECO:0000256" key="1">
    <source>
        <dbReference type="ARBA" id="ARBA00004651"/>
    </source>
</evidence>
<feature type="transmembrane region" description="Helical" evidence="9">
    <location>
        <begin position="258"/>
        <end position="278"/>
    </location>
</feature>
<feature type="transmembrane region" description="Helical" evidence="9">
    <location>
        <begin position="80"/>
        <end position="102"/>
    </location>
</feature>
<dbReference type="InterPro" id="IPR018584">
    <property type="entry name" value="GT87"/>
</dbReference>
<organism evidence="10 11">
    <name type="scientific">Microtetraspora glauca</name>
    <dbReference type="NCBI Taxonomy" id="1996"/>
    <lineage>
        <taxon>Bacteria</taxon>
        <taxon>Bacillati</taxon>
        <taxon>Actinomycetota</taxon>
        <taxon>Actinomycetes</taxon>
        <taxon>Streptosporangiales</taxon>
        <taxon>Streptosporangiaceae</taxon>
        <taxon>Microtetraspora</taxon>
    </lineage>
</organism>
<keyword evidence="10" id="KW-0328">Glycosyltransferase</keyword>
<evidence type="ECO:0000256" key="6">
    <source>
        <dbReference type="ARBA" id="ARBA00023136"/>
    </source>
</evidence>
<feature type="region of interest" description="Disordered" evidence="8">
    <location>
        <begin position="393"/>
        <end position="432"/>
    </location>
</feature>
<evidence type="ECO:0000256" key="9">
    <source>
        <dbReference type="SAM" id="Phobius"/>
    </source>
</evidence>
<accession>A0ABV3GIV4</accession>
<feature type="transmembrane region" description="Helical" evidence="9">
    <location>
        <begin position="153"/>
        <end position="175"/>
    </location>
</feature>
<evidence type="ECO:0000313" key="10">
    <source>
        <dbReference type="EMBL" id="MEV0971559.1"/>
    </source>
</evidence>
<dbReference type="RefSeq" id="WP_358135953.1">
    <property type="nucleotide sequence ID" value="NZ_JBFALK010000013.1"/>
</dbReference>
<keyword evidence="6 9" id="KW-0472">Membrane</keyword>
<dbReference type="EMBL" id="JBFALK010000013">
    <property type="protein sequence ID" value="MEV0971559.1"/>
    <property type="molecule type" value="Genomic_DNA"/>
</dbReference>
<feature type="transmembrane region" description="Helical" evidence="9">
    <location>
        <begin position="187"/>
        <end position="207"/>
    </location>
</feature>
<evidence type="ECO:0000256" key="3">
    <source>
        <dbReference type="ARBA" id="ARBA00022679"/>
    </source>
</evidence>
<evidence type="ECO:0000256" key="2">
    <source>
        <dbReference type="ARBA" id="ARBA00022475"/>
    </source>
</evidence>
<feature type="transmembrane region" description="Helical" evidence="9">
    <location>
        <begin position="330"/>
        <end position="348"/>
    </location>
</feature>
<evidence type="ECO:0000256" key="8">
    <source>
        <dbReference type="SAM" id="MobiDB-lite"/>
    </source>
</evidence>
<dbReference type="EC" id="2.4.-.-" evidence="10"/>
<comment type="similarity">
    <text evidence="7">Belongs to the glycosyltransferase 87 family.</text>
</comment>
<reference evidence="10 11" key="1">
    <citation type="submission" date="2024-06" db="EMBL/GenBank/DDBJ databases">
        <title>The Natural Products Discovery Center: Release of the First 8490 Sequenced Strains for Exploring Actinobacteria Biosynthetic Diversity.</title>
        <authorList>
            <person name="Kalkreuter E."/>
            <person name="Kautsar S.A."/>
            <person name="Yang D."/>
            <person name="Bader C.D."/>
            <person name="Teijaro C.N."/>
            <person name="Fluegel L."/>
            <person name="Davis C.M."/>
            <person name="Simpson J.R."/>
            <person name="Lauterbach L."/>
            <person name="Steele A.D."/>
            <person name="Gui C."/>
            <person name="Meng S."/>
            <person name="Li G."/>
            <person name="Viehrig K."/>
            <person name="Ye F."/>
            <person name="Su P."/>
            <person name="Kiefer A.F."/>
            <person name="Nichols A."/>
            <person name="Cepeda A.J."/>
            <person name="Yan W."/>
            <person name="Fan B."/>
            <person name="Jiang Y."/>
            <person name="Adhikari A."/>
            <person name="Zheng C.-J."/>
            <person name="Schuster L."/>
            <person name="Cowan T.M."/>
            <person name="Smanski M.J."/>
            <person name="Chevrette M.G."/>
            <person name="De Carvalho L.P.S."/>
            <person name="Shen B."/>
        </authorList>
    </citation>
    <scope>NUCLEOTIDE SEQUENCE [LARGE SCALE GENOMIC DNA]</scope>
    <source>
        <strain evidence="10 11">NPDC050100</strain>
    </source>
</reference>
<sequence>MRHRFPWQVLPVWVITRLVLFLAATQVIPVGHEGSFEGDVRLYGNWSQILLGGEFPAGDDKWQYPPYAALPMLAPHLLPWSYRIDFYVLALVCDLAILLLLCRFTVKTGGSRTGVWAWTVGAALLGPLLISRYDLMVTLVAVLALTASTDPAVRGALIGFGLAIKVWPVALLTGLRRWRELLTSTASAVVVVALGCGVATLVLPHALDFLTAQQDRGLQIESLTATPFALGRALGWWDGFTTYQHGAMELVGPGVETATLVSVAATPAALVLLAVWWFRAAPTDDTYYDAALTTILFLVVTSRVLSPQYLIWLLGAVAVVLVVRTRQRPAAWLVLVATLLTGIMYPWVEEDYSWSGRLPGTLVLVARNLVFLAAAVVSFVQLWRSTRRPARVTLDPRGSHDSRGSDAENADAGEGLDDLGDGAGRGPRMRVT</sequence>
<evidence type="ECO:0000256" key="5">
    <source>
        <dbReference type="ARBA" id="ARBA00022989"/>
    </source>
</evidence>
<keyword evidence="4 9" id="KW-0812">Transmembrane</keyword>
<proteinExistence type="inferred from homology"/>
<feature type="transmembrane region" description="Helical" evidence="9">
    <location>
        <begin position="360"/>
        <end position="383"/>
    </location>
</feature>
<comment type="subcellular location">
    <subcellularLocation>
        <location evidence="1">Cell membrane</location>
        <topology evidence="1">Multi-pass membrane protein</topology>
    </subcellularLocation>
</comment>
<dbReference type="Proteomes" id="UP001551675">
    <property type="component" value="Unassembled WGS sequence"/>
</dbReference>
<evidence type="ECO:0000313" key="11">
    <source>
        <dbReference type="Proteomes" id="UP001551675"/>
    </source>
</evidence>
<feature type="transmembrane region" description="Helical" evidence="9">
    <location>
        <begin position="307"/>
        <end position="323"/>
    </location>
</feature>
<feature type="transmembrane region" description="Helical" evidence="9">
    <location>
        <begin position="12"/>
        <end position="32"/>
    </location>
</feature>
<keyword evidence="11" id="KW-1185">Reference proteome</keyword>
<feature type="transmembrane region" description="Helical" evidence="9">
    <location>
        <begin position="114"/>
        <end position="133"/>
    </location>
</feature>
<dbReference type="GO" id="GO:0016757">
    <property type="term" value="F:glycosyltransferase activity"/>
    <property type="evidence" value="ECO:0007669"/>
    <property type="project" value="UniProtKB-KW"/>
</dbReference>
<protein>
    <submittedName>
        <fullName evidence="10">Glycosyltransferase family 87 protein</fullName>
        <ecNumber evidence="10">2.4.-.-</ecNumber>
    </submittedName>
</protein>
<keyword evidence="3 10" id="KW-0808">Transferase</keyword>
<dbReference type="Pfam" id="PF09594">
    <property type="entry name" value="GT87"/>
    <property type="match status" value="1"/>
</dbReference>
<comment type="caution">
    <text evidence="10">The sequence shown here is derived from an EMBL/GenBank/DDBJ whole genome shotgun (WGS) entry which is preliminary data.</text>
</comment>